<accession>A0A7G7G4Z2</accession>
<dbReference type="AlphaFoldDB" id="A0A7G7G4Z2"/>
<feature type="signal peptide" evidence="12">
    <location>
        <begin position="1"/>
        <end position="25"/>
    </location>
</feature>
<evidence type="ECO:0000256" key="9">
    <source>
        <dbReference type="ARBA" id="ARBA00023237"/>
    </source>
</evidence>
<evidence type="ECO:0000256" key="12">
    <source>
        <dbReference type="SAM" id="SignalP"/>
    </source>
</evidence>
<dbReference type="GO" id="GO:0009279">
    <property type="term" value="C:cell outer membrane"/>
    <property type="evidence" value="ECO:0007669"/>
    <property type="project" value="UniProtKB-SubCell"/>
</dbReference>
<dbReference type="Gene3D" id="2.170.130.10">
    <property type="entry name" value="TonB-dependent receptor, plug domain"/>
    <property type="match status" value="1"/>
</dbReference>
<dbReference type="Pfam" id="PF13715">
    <property type="entry name" value="CarbopepD_reg_2"/>
    <property type="match status" value="1"/>
</dbReference>
<dbReference type="PANTHER" id="PTHR30069:SF29">
    <property type="entry name" value="HEMOGLOBIN AND HEMOGLOBIN-HAPTOGLOBIN-BINDING PROTEIN 1-RELATED"/>
    <property type="match status" value="1"/>
</dbReference>
<evidence type="ECO:0000256" key="2">
    <source>
        <dbReference type="ARBA" id="ARBA00022448"/>
    </source>
</evidence>
<dbReference type="SUPFAM" id="SSF49452">
    <property type="entry name" value="Starch-binding domain-like"/>
    <property type="match status" value="1"/>
</dbReference>
<feature type="domain" description="TonB-dependent receptor-like beta-barrel" evidence="13">
    <location>
        <begin position="330"/>
        <end position="769"/>
    </location>
</feature>
<dbReference type="InterPro" id="IPR013784">
    <property type="entry name" value="Carb-bd-like_fold"/>
</dbReference>
<keyword evidence="7 10" id="KW-0472">Membrane</keyword>
<keyword evidence="4 10" id="KW-0812">Transmembrane</keyword>
<evidence type="ECO:0000256" key="4">
    <source>
        <dbReference type="ARBA" id="ARBA00022692"/>
    </source>
</evidence>
<evidence type="ECO:0000256" key="8">
    <source>
        <dbReference type="ARBA" id="ARBA00023170"/>
    </source>
</evidence>
<evidence type="ECO:0000256" key="3">
    <source>
        <dbReference type="ARBA" id="ARBA00022452"/>
    </source>
</evidence>
<evidence type="ECO:0000313" key="15">
    <source>
        <dbReference type="EMBL" id="QNF32226.1"/>
    </source>
</evidence>
<evidence type="ECO:0000259" key="13">
    <source>
        <dbReference type="Pfam" id="PF00593"/>
    </source>
</evidence>
<keyword evidence="8 15" id="KW-0675">Receptor</keyword>
<evidence type="ECO:0000313" key="16">
    <source>
        <dbReference type="Proteomes" id="UP000515237"/>
    </source>
</evidence>
<keyword evidence="9 10" id="KW-0998">Cell outer membrane</keyword>
<evidence type="ECO:0000256" key="11">
    <source>
        <dbReference type="RuleBase" id="RU003357"/>
    </source>
</evidence>
<keyword evidence="3 10" id="KW-1134">Transmembrane beta strand</keyword>
<sequence>MNYLKLIIKLVLVANLGGAILFRAAAQTAPTGSIEGYTKSSQKNALPETTVYLKGTTLGVVSDAKGYFKLDRIPAGVYPVVISSLGYQSQTDTIRISAGQTTSLQYFLKESSTELESVTVMGKSAVQETKEQAYEVQAIDARKLHNTSLDLSHALDRVSGVRVRETGGVGSNINFSLNGFTGRQVKFFLDGVPMDNFGSSFQLNNIPVNLAERIEIYKGVVPIWLGSDALGGAVNIVTNNQPRTYLDASYSFGSFNTHRTVINAGYTAKSGFTAQINAFQNYSDNNYWVNVDVADINTGKYFPNQRVRRFNDTYHNETIIAKAGVVGKKYADRLLFGVTLGQNYAEIQTGARLVSVFGDWHRKGNIVMPTLQYQKRDLFIKGLDLTLNGNYNLGTEQNIDTVYRRYNWFGDYKQYEGQGSERSRSMYKYRNNNGVGTANLNYQLSEKQTISLNHVYNTFNRKGRDELYPENDNYEQPRKSSKNITGIGYKIDYTGRWSTTLFAKHYSQVNRYSQSYNPGSNTSEVLYRQQKNNFSNWGYGLATTYFLTEHLQAKGSYEKSYRLPETEELFGDLVNLQGNIDLDPETSHNFNLGLSYNTTFNKIHQLNFSGNVMYRDARDFIRARLNNNQTMQVMENLFDVTNAGVDGEIRYSYKGFLNAGLNLTYQNLRNNTKFEEGQTQESVVYRDRIPNMPYLFGNADASVFIQDLGKKGNNLNLGYNLLYVHAFYLYWPSLGSDKLDIPQQLAHDVNLTYTLADGRYNVTLECRNVANAQLYDNFSLQKPGRSFTAKLRYFINQ</sequence>
<dbReference type="SUPFAM" id="SSF56935">
    <property type="entry name" value="Porins"/>
    <property type="match status" value="1"/>
</dbReference>
<comment type="similarity">
    <text evidence="10 11">Belongs to the TonB-dependent receptor family.</text>
</comment>
<dbReference type="Gene3D" id="2.60.40.1120">
    <property type="entry name" value="Carboxypeptidase-like, regulatory domain"/>
    <property type="match status" value="1"/>
</dbReference>
<dbReference type="Gene3D" id="2.40.170.20">
    <property type="entry name" value="TonB-dependent receptor, beta-barrel domain"/>
    <property type="match status" value="1"/>
</dbReference>
<dbReference type="InterPro" id="IPR036942">
    <property type="entry name" value="Beta-barrel_TonB_sf"/>
</dbReference>
<feature type="domain" description="TonB-dependent receptor plug" evidence="14">
    <location>
        <begin position="130"/>
        <end position="233"/>
    </location>
</feature>
<dbReference type="EMBL" id="CP055156">
    <property type="protein sequence ID" value="QNF32226.1"/>
    <property type="molecule type" value="Genomic_DNA"/>
</dbReference>
<dbReference type="GO" id="GO:0015344">
    <property type="term" value="F:siderophore uptake transmembrane transporter activity"/>
    <property type="evidence" value="ECO:0007669"/>
    <property type="project" value="TreeGrafter"/>
</dbReference>
<dbReference type="Pfam" id="PF07715">
    <property type="entry name" value="Plug"/>
    <property type="match status" value="1"/>
</dbReference>
<evidence type="ECO:0000256" key="7">
    <source>
        <dbReference type="ARBA" id="ARBA00023136"/>
    </source>
</evidence>
<dbReference type="GO" id="GO:0044718">
    <property type="term" value="P:siderophore transmembrane transport"/>
    <property type="evidence" value="ECO:0007669"/>
    <property type="project" value="TreeGrafter"/>
</dbReference>
<comment type="subcellular location">
    <subcellularLocation>
        <location evidence="1 10">Cell outer membrane</location>
        <topology evidence="1 10">Multi-pass membrane protein</topology>
    </subcellularLocation>
</comment>
<name>A0A7G7G4Z2_9BACT</name>
<keyword evidence="6 11" id="KW-0798">TonB box</keyword>
<dbReference type="KEGG" id="aswu:HUW51_05585"/>
<evidence type="ECO:0000256" key="6">
    <source>
        <dbReference type="ARBA" id="ARBA00023077"/>
    </source>
</evidence>
<evidence type="ECO:0000256" key="5">
    <source>
        <dbReference type="ARBA" id="ARBA00022729"/>
    </source>
</evidence>
<dbReference type="InterPro" id="IPR000531">
    <property type="entry name" value="Beta-barrel_TonB"/>
</dbReference>
<dbReference type="InterPro" id="IPR039426">
    <property type="entry name" value="TonB-dep_rcpt-like"/>
</dbReference>
<dbReference type="PROSITE" id="PS52016">
    <property type="entry name" value="TONB_DEPENDENT_REC_3"/>
    <property type="match status" value="1"/>
</dbReference>
<reference evidence="15 16" key="1">
    <citation type="journal article" date="2018" name="Int. J. Syst. Evol. Microbiol.">
        <title>Adhaeribacter swui sp. nov., isolated from wet mud.</title>
        <authorList>
            <person name="Kim D.U."/>
            <person name="Kim K.W."/>
            <person name="Kang M.S."/>
            <person name="Kim J.Y."/>
            <person name="Jang J.H."/>
            <person name="Kim M.K."/>
        </authorList>
    </citation>
    <scope>NUCLEOTIDE SEQUENCE [LARGE SCALE GENOMIC DNA]</scope>
    <source>
        <strain evidence="15 16">KCTC 52873</strain>
    </source>
</reference>
<evidence type="ECO:0000256" key="10">
    <source>
        <dbReference type="PROSITE-ProRule" id="PRU01360"/>
    </source>
</evidence>
<dbReference type="Pfam" id="PF00593">
    <property type="entry name" value="TonB_dep_Rec_b-barrel"/>
    <property type="match status" value="1"/>
</dbReference>
<protein>
    <submittedName>
        <fullName evidence="15">TonB-dependent receptor</fullName>
    </submittedName>
</protein>
<feature type="chain" id="PRO_5028870092" evidence="12">
    <location>
        <begin position="26"/>
        <end position="797"/>
    </location>
</feature>
<dbReference type="InterPro" id="IPR037066">
    <property type="entry name" value="Plug_dom_sf"/>
</dbReference>
<dbReference type="InterPro" id="IPR012910">
    <property type="entry name" value="Plug_dom"/>
</dbReference>
<dbReference type="GO" id="GO:0030246">
    <property type="term" value="F:carbohydrate binding"/>
    <property type="evidence" value="ECO:0007669"/>
    <property type="project" value="InterPro"/>
</dbReference>
<organism evidence="15 16">
    <name type="scientific">Adhaeribacter swui</name>
    <dbReference type="NCBI Taxonomy" id="2086471"/>
    <lineage>
        <taxon>Bacteria</taxon>
        <taxon>Pseudomonadati</taxon>
        <taxon>Bacteroidota</taxon>
        <taxon>Cytophagia</taxon>
        <taxon>Cytophagales</taxon>
        <taxon>Hymenobacteraceae</taxon>
        <taxon>Adhaeribacter</taxon>
    </lineage>
</organism>
<keyword evidence="16" id="KW-1185">Reference proteome</keyword>
<keyword evidence="2 10" id="KW-0813">Transport</keyword>
<dbReference type="PANTHER" id="PTHR30069">
    <property type="entry name" value="TONB-DEPENDENT OUTER MEMBRANE RECEPTOR"/>
    <property type="match status" value="1"/>
</dbReference>
<keyword evidence="5 12" id="KW-0732">Signal</keyword>
<dbReference type="RefSeq" id="WP_185273007.1">
    <property type="nucleotide sequence ID" value="NZ_CP055156.1"/>
</dbReference>
<proteinExistence type="inferred from homology"/>
<evidence type="ECO:0000259" key="14">
    <source>
        <dbReference type="Pfam" id="PF07715"/>
    </source>
</evidence>
<evidence type="ECO:0000256" key="1">
    <source>
        <dbReference type="ARBA" id="ARBA00004571"/>
    </source>
</evidence>
<dbReference type="Proteomes" id="UP000515237">
    <property type="component" value="Chromosome"/>
</dbReference>
<gene>
    <name evidence="15" type="ORF">HUW51_05585</name>
</gene>